<feature type="transmembrane region" description="Helical" evidence="7">
    <location>
        <begin position="161"/>
        <end position="178"/>
    </location>
</feature>
<dbReference type="EMBL" id="JARBJD010000145">
    <property type="protein sequence ID" value="KAK2949949.1"/>
    <property type="molecule type" value="Genomic_DNA"/>
</dbReference>
<dbReference type="PANTHER" id="PTHR12246">
    <property type="entry name" value="PALMITOYLTRANSFERASE ZDHHC16"/>
    <property type="match status" value="1"/>
</dbReference>
<name>A0ABQ9XEW6_9EUKA</name>
<dbReference type="Proteomes" id="UP001281761">
    <property type="component" value="Unassembled WGS sequence"/>
</dbReference>
<evidence type="ECO:0000256" key="3">
    <source>
        <dbReference type="ARBA" id="ARBA00022692"/>
    </source>
</evidence>
<comment type="domain">
    <text evidence="7">The DHHC domain is required for palmitoyltransferase activity.</text>
</comment>
<sequence length="237" mass="26962">MKPKLDSTTVLTLLFCHVSFLVIANYCWFVMLPAIYPSKGPVNHFLGWWVGPGEVERIEATKAELEERQANPKKGEGFGKVCKYCKLIKAERTHHCKLCGTCWPRMDHHCMWLATCVGRDNHRFFLLFLLSFSVSAVYVLLRTAPLLKSIQNFGSLGRYSFGSQVAGLSVASLLYCLYRMGEQIPQAVQNITSVEKEFARTLWKEKKERYVNPYDSGVVANLVEVFFPSSFAKTRTS</sequence>
<evidence type="ECO:0000256" key="2">
    <source>
        <dbReference type="ARBA" id="ARBA00022679"/>
    </source>
</evidence>
<comment type="caution">
    <text evidence="9">The sequence shown here is derived from an EMBL/GenBank/DDBJ whole genome shotgun (WGS) entry which is preliminary data.</text>
</comment>
<evidence type="ECO:0000259" key="8">
    <source>
        <dbReference type="Pfam" id="PF01529"/>
    </source>
</evidence>
<dbReference type="EC" id="2.3.1.225" evidence="7"/>
<comment type="subcellular location">
    <subcellularLocation>
        <location evidence="1">Membrane</location>
        <topology evidence="1">Multi-pass membrane protein</topology>
    </subcellularLocation>
</comment>
<evidence type="ECO:0000256" key="1">
    <source>
        <dbReference type="ARBA" id="ARBA00004141"/>
    </source>
</evidence>
<keyword evidence="4 7" id="KW-1133">Transmembrane helix</keyword>
<dbReference type="PROSITE" id="PS50216">
    <property type="entry name" value="DHHC"/>
    <property type="match status" value="1"/>
</dbReference>
<feature type="transmembrane region" description="Helical" evidence="7">
    <location>
        <begin position="124"/>
        <end position="141"/>
    </location>
</feature>
<comment type="similarity">
    <text evidence="7">Belongs to the DHHC palmitoyltransferase family.</text>
</comment>
<proteinExistence type="inferred from homology"/>
<feature type="domain" description="Palmitoyltransferase DHHC" evidence="8">
    <location>
        <begin position="79"/>
        <end position="196"/>
    </location>
</feature>
<dbReference type="Pfam" id="PF01529">
    <property type="entry name" value="DHHC"/>
    <property type="match status" value="1"/>
</dbReference>
<evidence type="ECO:0000256" key="4">
    <source>
        <dbReference type="ARBA" id="ARBA00022989"/>
    </source>
</evidence>
<keyword evidence="2 7" id="KW-0808">Transferase</keyword>
<evidence type="ECO:0000313" key="10">
    <source>
        <dbReference type="Proteomes" id="UP001281761"/>
    </source>
</evidence>
<dbReference type="InterPro" id="IPR001594">
    <property type="entry name" value="Palmitoyltrfase_DHHC"/>
</dbReference>
<evidence type="ECO:0000256" key="7">
    <source>
        <dbReference type="RuleBase" id="RU079119"/>
    </source>
</evidence>
<organism evidence="9 10">
    <name type="scientific">Blattamonas nauphoetae</name>
    <dbReference type="NCBI Taxonomy" id="2049346"/>
    <lineage>
        <taxon>Eukaryota</taxon>
        <taxon>Metamonada</taxon>
        <taxon>Preaxostyla</taxon>
        <taxon>Oxymonadida</taxon>
        <taxon>Blattamonas</taxon>
    </lineage>
</organism>
<keyword evidence="10" id="KW-1185">Reference proteome</keyword>
<keyword evidence="6 7" id="KW-0012">Acyltransferase</keyword>
<protein>
    <recommendedName>
        <fullName evidence="7">Palmitoyltransferase</fullName>
        <ecNumber evidence="7">2.3.1.225</ecNumber>
    </recommendedName>
</protein>
<reference evidence="9 10" key="1">
    <citation type="journal article" date="2022" name="bioRxiv">
        <title>Genomics of Preaxostyla Flagellates Illuminates Evolutionary Transitions and the Path Towards Mitochondrial Loss.</title>
        <authorList>
            <person name="Novak L.V.F."/>
            <person name="Treitli S.C."/>
            <person name="Pyrih J."/>
            <person name="Halakuc P."/>
            <person name="Pipaliya S.V."/>
            <person name="Vacek V."/>
            <person name="Brzon O."/>
            <person name="Soukal P."/>
            <person name="Eme L."/>
            <person name="Dacks J.B."/>
            <person name="Karnkowska A."/>
            <person name="Elias M."/>
            <person name="Hampl V."/>
        </authorList>
    </citation>
    <scope>NUCLEOTIDE SEQUENCE [LARGE SCALE GENOMIC DNA]</scope>
    <source>
        <strain evidence="9">NAU3</strain>
        <tissue evidence="9">Gut</tissue>
    </source>
</reference>
<dbReference type="InterPro" id="IPR039859">
    <property type="entry name" value="PFA4/ZDH16/20/ERF2-like"/>
</dbReference>
<gene>
    <name evidence="9" type="ORF">BLNAU_15091</name>
</gene>
<feature type="transmembrane region" description="Helical" evidence="7">
    <location>
        <begin position="12"/>
        <end position="36"/>
    </location>
</feature>
<evidence type="ECO:0000313" key="9">
    <source>
        <dbReference type="EMBL" id="KAK2949949.1"/>
    </source>
</evidence>
<accession>A0ABQ9XEW6</accession>
<evidence type="ECO:0000256" key="6">
    <source>
        <dbReference type="ARBA" id="ARBA00023315"/>
    </source>
</evidence>
<keyword evidence="5 7" id="KW-0472">Membrane</keyword>
<comment type="catalytic activity">
    <reaction evidence="7">
        <text>L-cysteinyl-[protein] + hexadecanoyl-CoA = S-hexadecanoyl-L-cysteinyl-[protein] + CoA</text>
        <dbReference type="Rhea" id="RHEA:36683"/>
        <dbReference type="Rhea" id="RHEA-COMP:10131"/>
        <dbReference type="Rhea" id="RHEA-COMP:11032"/>
        <dbReference type="ChEBI" id="CHEBI:29950"/>
        <dbReference type="ChEBI" id="CHEBI:57287"/>
        <dbReference type="ChEBI" id="CHEBI:57379"/>
        <dbReference type="ChEBI" id="CHEBI:74151"/>
        <dbReference type="EC" id="2.3.1.225"/>
    </reaction>
</comment>
<evidence type="ECO:0000256" key="5">
    <source>
        <dbReference type="ARBA" id="ARBA00023136"/>
    </source>
</evidence>
<keyword evidence="3 7" id="KW-0812">Transmembrane</keyword>